<evidence type="ECO:0000313" key="3">
    <source>
        <dbReference type="Proteomes" id="UP001153712"/>
    </source>
</evidence>
<proteinExistence type="predicted"/>
<dbReference type="AlphaFoldDB" id="A0A9N9TLY2"/>
<evidence type="ECO:0000313" key="2">
    <source>
        <dbReference type="EMBL" id="CAG9858050.1"/>
    </source>
</evidence>
<feature type="compositionally biased region" description="Basic and acidic residues" evidence="1">
    <location>
        <begin position="16"/>
        <end position="25"/>
    </location>
</feature>
<reference evidence="2" key="1">
    <citation type="submission" date="2022-01" db="EMBL/GenBank/DDBJ databases">
        <authorList>
            <person name="King R."/>
        </authorList>
    </citation>
    <scope>NUCLEOTIDE SEQUENCE</scope>
</reference>
<dbReference type="Proteomes" id="UP001153712">
    <property type="component" value="Chromosome 15"/>
</dbReference>
<feature type="region of interest" description="Disordered" evidence="1">
    <location>
        <begin position="1"/>
        <end position="39"/>
    </location>
</feature>
<organism evidence="2 3">
    <name type="scientific">Phyllotreta striolata</name>
    <name type="common">Striped flea beetle</name>
    <name type="synonym">Crioceris striolata</name>
    <dbReference type="NCBI Taxonomy" id="444603"/>
    <lineage>
        <taxon>Eukaryota</taxon>
        <taxon>Metazoa</taxon>
        <taxon>Ecdysozoa</taxon>
        <taxon>Arthropoda</taxon>
        <taxon>Hexapoda</taxon>
        <taxon>Insecta</taxon>
        <taxon>Pterygota</taxon>
        <taxon>Neoptera</taxon>
        <taxon>Endopterygota</taxon>
        <taxon>Coleoptera</taxon>
        <taxon>Polyphaga</taxon>
        <taxon>Cucujiformia</taxon>
        <taxon>Chrysomeloidea</taxon>
        <taxon>Chrysomelidae</taxon>
        <taxon>Galerucinae</taxon>
        <taxon>Alticini</taxon>
        <taxon>Phyllotreta</taxon>
    </lineage>
</organism>
<dbReference type="EMBL" id="OU900108">
    <property type="protein sequence ID" value="CAG9858050.1"/>
    <property type="molecule type" value="Genomic_DNA"/>
</dbReference>
<sequence>MFGNKYFQDSPPSTVLDDKLGEKTSRTGKSSARAPHGEVRNARTPRIRLFAAAVKGSLELESAKTTVRANGCARVEPPLYPEDAWPVAALPRQERRDSCGATGLRRNFPRWYWWVWCGIRATAGIEFVAFQTRSIPNYAIQTKCKICL</sequence>
<protein>
    <submittedName>
        <fullName evidence="2">Uncharacterized protein</fullName>
    </submittedName>
</protein>
<name>A0A9N9TLY2_PHYSR</name>
<evidence type="ECO:0000256" key="1">
    <source>
        <dbReference type="SAM" id="MobiDB-lite"/>
    </source>
</evidence>
<accession>A0A9N9TLY2</accession>
<keyword evidence="3" id="KW-1185">Reference proteome</keyword>
<gene>
    <name evidence="2" type="ORF">PHYEVI_LOCUS4443</name>
</gene>